<feature type="domain" description="Multidrug resistance protein MdtA-like alpha-helical hairpin" evidence="3">
    <location>
        <begin position="113"/>
        <end position="181"/>
    </location>
</feature>
<evidence type="ECO:0000259" key="4">
    <source>
        <dbReference type="Pfam" id="PF25917"/>
    </source>
</evidence>
<evidence type="ECO:0000313" key="9">
    <source>
        <dbReference type="Proteomes" id="UP000182200"/>
    </source>
</evidence>
<dbReference type="Gene3D" id="2.40.420.20">
    <property type="match status" value="1"/>
</dbReference>
<dbReference type="Gene3D" id="1.10.287.470">
    <property type="entry name" value="Helix hairpin bin"/>
    <property type="match status" value="1"/>
</dbReference>
<dbReference type="Pfam" id="PF25876">
    <property type="entry name" value="HH_MFP_RND"/>
    <property type="match status" value="1"/>
</dbReference>
<dbReference type="Pfam" id="PF25990">
    <property type="entry name" value="Beta-barrel_YknX"/>
    <property type="match status" value="1"/>
</dbReference>
<gene>
    <name evidence="7" type="ORF">JGI4_02306</name>
    <name evidence="6" type="ORF">JGI8_01544</name>
</gene>
<keyword evidence="2" id="KW-0175">Coiled coil</keyword>
<dbReference type="InterPro" id="IPR006143">
    <property type="entry name" value="RND_pump_MFP"/>
</dbReference>
<feature type="domain" description="Multidrug resistance protein MdtA-like barrel-sandwich hybrid" evidence="4">
    <location>
        <begin position="67"/>
        <end position="216"/>
    </location>
</feature>
<accession>A0A0P1LYA4</accession>
<dbReference type="GO" id="GO:1990281">
    <property type="term" value="C:efflux pump complex"/>
    <property type="evidence" value="ECO:0007669"/>
    <property type="project" value="TreeGrafter"/>
</dbReference>
<dbReference type="InterPro" id="IPR058624">
    <property type="entry name" value="MdtA-like_HH"/>
</dbReference>
<dbReference type="GO" id="GO:0015562">
    <property type="term" value="F:efflux transmembrane transporter activity"/>
    <property type="evidence" value="ECO:0007669"/>
    <property type="project" value="InterPro"/>
</dbReference>
<evidence type="ECO:0000256" key="1">
    <source>
        <dbReference type="ARBA" id="ARBA00009477"/>
    </source>
</evidence>
<dbReference type="PANTHER" id="PTHR30469:SF33">
    <property type="entry name" value="SLR1207 PROTEIN"/>
    <property type="match status" value="1"/>
</dbReference>
<accession>A0A0P1M962</accession>
<sequence length="421" mass="45922">MPKNNNQRKRRLFVLIGIAILILASVVAAVLSGGREKVVAVQVEKVSRRDITQIVTGTGKIQPEVEVKISAEVSGEIVEMPVKVGQNVRKGQLLVKIKPDFYVARKEAMEASLKSALAQLEIAKANLLKAESEFKRAEELYNKKLISEAEYENARTSYNVTKAQYASASSAVEQARASLRQAEEDLAKTVIYSPIDGIVTQINAEVGERVVGTSQMAGTVIMVVADLSKMEARVDVSEVDVVHVSIGDTAILSVDAFPEKKLKGVVYEISNAAKTKGLGTQEEVVNFEVRIRILDKDVALRPGMSVTADIETEKRFNVIAVPIQAVTVRSLKKNKSVGASTESNPGKNSKDDMVEVVFVIENGVAKMVPVKRGISGEMYVEIVEGLKGDEQIVVGSFRAINRELEDGVKVRVQKERTKTKS</sequence>
<dbReference type="InterPro" id="IPR058636">
    <property type="entry name" value="Beta-barrel_YknX"/>
</dbReference>
<dbReference type="STRING" id="1633631.GCA_001442925_02297"/>
<accession>A0A0N7MP20</accession>
<accession>A0A0S4NDE8</accession>
<evidence type="ECO:0000313" key="7">
    <source>
        <dbReference type="EMBL" id="CUU09194.1"/>
    </source>
</evidence>
<accession>A0A0P1P513</accession>
<feature type="domain" description="YknX-like beta-barrel" evidence="5">
    <location>
        <begin position="232"/>
        <end position="310"/>
    </location>
</feature>
<dbReference type="EMBL" id="FAOP01000014">
    <property type="protein sequence ID" value="CUU09194.1"/>
    <property type="molecule type" value="Genomic_DNA"/>
</dbReference>
<evidence type="ECO:0000259" key="3">
    <source>
        <dbReference type="Pfam" id="PF25876"/>
    </source>
</evidence>
<dbReference type="EMBL" id="CZVI01000024">
    <property type="protein sequence ID" value="CUS91406.1"/>
    <property type="molecule type" value="Genomic_DNA"/>
</dbReference>
<dbReference type="SUPFAM" id="SSF111369">
    <property type="entry name" value="HlyD-like secretion proteins"/>
    <property type="match status" value="1"/>
</dbReference>
<accession>A0A0P1MAR9</accession>
<dbReference type="Gene3D" id="2.40.50.100">
    <property type="match status" value="1"/>
</dbReference>
<evidence type="ECO:0000259" key="5">
    <source>
        <dbReference type="Pfam" id="PF25990"/>
    </source>
</evidence>
<accession>A0A0P1LZ81</accession>
<dbReference type="OrthoDB" id="9809068at2"/>
<protein>
    <submittedName>
        <fullName evidence="7">HlyD family secretion protein</fullName>
    </submittedName>
</protein>
<comment type="similarity">
    <text evidence="1">Belongs to the membrane fusion protein (MFP) (TC 8.A.1) family.</text>
</comment>
<evidence type="ECO:0000313" key="6">
    <source>
        <dbReference type="EMBL" id="CUS91406.1"/>
    </source>
</evidence>
<dbReference type="Proteomes" id="UP000182011">
    <property type="component" value="Unassembled WGS sequence"/>
</dbReference>
<proteinExistence type="inferred from homology"/>
<accession>A0A0P1MNL0</accession>
<evidence type="ECO:0000256" key="2">
    <source>
        <dbReference type="SAM" id="Coils"/>
    </source>
</evidence>
<accession>A0A0P1ME41</accession>
<reference evidence="7 8" key="2">
    <citation type="submission" date="2015-11" db="EMBL/GenBank/DDBJ databases">
        <authorList>
            <person name="Zhang Y."/>
            <person name="Guo Z."/>
        </authorList>
    </citation>
    <scope>NUCLEOTIDE SEQUENCE [LARGE SCALE GENOMIC DNA]</scope>
    <source>
        <strain evidence="7">JGI-4</strain>
    </source>
</reference>
<dbReference type="PANTHER" id="PTHR30469">
    <property type="entry name" value="MULTIDRUG RESISTANCE PROTEIN MDTA"/>
    <property type="match status" value="1"/>
</dbReference>
<evidence type="ECO:0000313" key="8">
    <source>
        <dbReference type="Proteomes" id="UP000182011"/>
    </source>
</evidence>
<accession>A0A0P1M355</accession>
<dbReference type="AlphaFoldDB" id="A0A0N7MP20"/>
<organism evidence="7 8">
    <name type="scientific">Candidatus Kryptonium thompsonii</name>
    <dbReference type="NCBI Taxonomy" id="1633631"/>
    <lineage>
        <taxon>Bacteria</taxon>
        <taxon>Pseudomonadati</taxon>
        <taxon>Candidatus Kryptoniota</taxon>
        <taxon>Candidatus Kryptonium</taxon>
    </lineage>
</organism>
<dbReference type="RefSeq" id="WP_075426861.1">
    <property type="nucleotide sequence ID" value="NZ_CZVI01000024.1"/>
</dbReference>
<reference evidence="6 9" key="1">
    <citation type="submission" date="2015-11" db="EMBL/GenBank/DDBJ databases">
        <authorList>
            <person name="Varghese N."/>
        </authorList>
    </citation>
    <scope>NUCLEOTIDE SEQUENCE [LARGE SCALE GENOMIC DNA]</scope>
    <source>
        <strain evidence="6 9">JGI-8</strain>
    </source>
</reference>
<dbReference type="NCBIfam" id="TIGR01730">
    <property type="entry name" value="RND_mfp"/>
    <property type="match status" value="1"/>
</dbReference>
<feature type="coiled-coil region" evidence="2">
    <location>
        <begin position="106"/>
        <end position="140"/>
    </location>
</feature>
<keyword evidence="9" id="KW-1185">Reference proteome</keyword>
<name>A0A0N7MP20_9BACT</name>
<dbReference type="Gene3D" id="2.40.30.170">
    <property type="match status" value="1"/>
</dbReference>
<dbReference type="Pfam" id="PF25917">
    <property type="entry name" value="BSH_RND"/>
    <property type="match status" value="1"/>
</dbReference>
<dbReference type="InterPro" id="IPR058625">
    <property type="entry name" value="MdtA-like_BSH"/>
</dbReference>
<dbReference type="Proteomes" id="UP000182200">
    <property type="component" value="Unassembled WGS sequence"/>
</dbReference>